<comment type="similarity">
    <text evidence="1">Belongs to the NAD(P)-dependent epimerase/dehydratase family.</text>
</comment>
<evidence type="ECO:0000259" key="2">
    <source>
        <dbReference type="Pfam" id="PF01370"/>
    </source>
</evidence>
<dbReference type="InterPro" id="IPR036291">
    <property type="entry name" value="NAD(P)-bd_dom_sf"/>
</dbReference>
<organism evidence="3 4">
    <name type="scientific">Dactylosporangium darangshiense</name>
    <dbReference type="NCBI Taxonomy" id="579108"/>
    <lineage>
        <taxon>Bacteria</taxon>
        <taxon>Bacillati</taxon>
        <taxon>Actinomycetota</taxon>
        <taxon>Actinomycetes</taxon>
        <taxon>Micromonosporales</taxon>
        <taxon>Micromonosporaceae</taxon>
        <taxon>Dactylosporangium</taxon>
    </lineage>
</organism>
<dbReference type="EMBL" id="BAABAT010000059">
    <property type="protein sequence ID" value="GAA4263023.1"/>
    <property type="molecule type" value="Genomic_DNA"/>
</dbReference>
<keyword evidence="4" id="KW-1185">Reference proteome</keyword>
<protein>
    <submittedName>
        <fullName evidence="3">SDR family oxidoreductase</fullName>
    </submittedName>
</protein>
<name>A0ABP8DTB4_9ACTN</name>
<dbReference type="Proteomes" id="UP001500620">
    <property type="component" value="Unassembled WGS sequence"/>
</dbReference>
<feature type="domain" description="NAD-dependent epimerase/dehydratase" evidence="2">
    <location>
        <begin position="15"/>
        <end position="234"/>
    </location>
</feature>
<dbReference type="SUPFAM" id="SSF51735">
    <property type="entry name" value="NAD(P)-binding Rossmann-fold domains"/>
    <property type="match status" value="1"/>
</dbReference>
<dbReference type="Gene3D" id="3.40.50.720">
    <property type="entry name" value="NAD(P)-binding Rossmann-like Domain"/>
    <property type="match status" value="1"/>
</dbReference>
<dbReference type="InterPro" id="IPR001509">
    <property type="entry name" value="Epimerase_deHydtase"/>
</dbReference>
<accession>A0ABP8DTB4</accession>
<dbReference type="PANTHER" id="PTHR43000">
    <property type="entry name" value="DTDP-D-GLUCOSE 4,6-DEHYDRATASE-RELATED"/>
    <property type="match status" value="1"/>
</dbReference>
<evidence type="ECO:0000256" key="1">
    <source>
        <dbReference type="ARBA" id="ARBA00007637"/>
    </source>
</evidence>
<evidence type="ECO:0000313" key="4">
    <source>
        <dbReference type="Proteomes" id="UP001500620"/>
    </source>
</evidence>
<sequence>MNAHPGPRAIDGQTVLVTGGAGFVGSHLIRRLLQQHPDVRVVSVDNYFTGTVERQVDDPRVTYLNASTVELSKVWASEGLPRPEFVFHFGEYSRVVRSLEEPDLTWEYNLRGTKEVVDFTRRHGAKIVYAGSSSKFGNDGQDERLNPYAWTKAKNVEYLANYSQWYGLDYVVAYFYNVYGPGHIRTGKYATVIGIFEDHFERGLPLPVVSPGTQTRDFTHVDDIISGILLCAEFGEGDGYLLGTGTEWPILEVAEMLGGPIEFTPALPGERTRGRADISKAVQLGYTVTRTLPDYIAEFKRGLADGRAR</sequence>
<dbReference type="RefSeq" id="WP_345141434.1">
    <property type="nucleotide sequence ID" value="NZ_BAABAT010000059.1"/>
</dbReference>
<proteinExistence type="inferred from homology"/>
<reference evidence="4" key="1">
    <citation type="journal article" date="2019" name="Int. J. Syst. Evol. Microbiol.">
        <title>The Global Catalogue of Microorganisms (GCM) 10K type strain sequencing project: providing services to taxonomists for standard genome sequencing and annotation.</title>
        <authorList>
            <consortium name="The Broad Institute Genomics Platform"/>
            <consortium name="The Broad Institute Genome Sequencing Center for Infectious Disease"/>
            <person name="Wu L."/>
            <person name="Ma J."/>
        </authorList>
    </citation>
    <scope>NUCLEOTIDE SEQUENCE [LARGE SCALE GENOMIC DNA]</scope>
    <source>
        <strain evidence="4">JCM 17441</strain>
    </source>
</reference>
<evidence type="ECO:0000313" key="3">
    <source>
        <dbReference type="EMBL" id="GAA4263023.1"/>
    </source>
</evidence>
<dbReference type="Pfam" id="PF01370">
    <property type="entry name" value="Epimerase"/>
    <property type="match status" value="1"/>
</dbReference>
<gene>
    <name evidence="3" type="ORF">GCM10022255_103810</name>
</gene>
<comment type="caution">
    <text evidence="3">The sequence shown here is derived from an EMBL/GenBank/DDBJ whole genome shotgun (WGS) entry which is preliminary data.</text>
</comment>